<evidence type="ECO:0000313" key="1">
    <source>
        <dbReference type="EMBL" id="ABC30219.1"/>
    </source>
</evidence>
<dbReference type="HOGENOM" id="CLU_2584835_0_0_6"/>
<name>Q2SGK5_HAHCH</name>
<evidence type="ECO:0000313" key="2">
    <source>
        <dbReference type="Proteomes" id="UP000000238"/>
    </source>
</evidence>
<dbReference type="STRING" id="349521.HCH_03472"/>
<sequence>MAGKIRQAERYSKGLEIPPLIGALELAATDKEVGLLVDRNPAELRRAVLQYRLMDSFLEYSYFERILCIYLYSFDTGQRP</sequence>
<organism evidence="1 2">
    <name type="scientific">Hahella chejuensis (strain KCTC 2396)</name>
    <dbReference type="NCBI Taxonomy" id="349521"/>
    <lineage>
        <taxon>Bacteria</taxon>
        <taxon>Pseudomonadati</taxon>
        <taxon>Pseudomonadota</taxon>
        <taxon>Gammaproteobacteria</taxon>
        <taxon>Oceanospirillales</taxon>
        <taxon>Hahellaceae</taxon>
        <taxon>Hahella</taxon>
    </lineage>
</organism>
<gene>
    <name evidence="1" type="ordered locus">HCH_03472</name>
</gene>
<keyword evidence="2" id="KW-1185">Reference proteome</keyword>
<dbReference type="AlphaFoldDB" id="Q2SGK5"/>
<dbReference type="EMBL" id="CP000155">
    <property type="protein sequence ID" value="ABC30219.1"/>
    <property type="molecule type" value="Genomic_DNA"/>
</dbReference>
<dbReference type="Proteomes" id="UP000000238">
    <property type="component" value="Chromosome"/>
</dbReference>
<reference evidence="1 2" key="1">
    <citation type="journal article" date="2005" name="Nucleic Acids Res.">
        <title>Genomic blueprint of Hahella chejuensis, a marine microbe producing an algicidal agent.</title>
        <authorList>
            <person name="Jeong H."/>
            <person name="Yim J.H."/>
            <person name="Lee C."/>
            <person name="Choi S.-H."/>
            <person name="Park Y.K."/>
            <person name="Yoon S.H."/>
            <person name="Hur C.-G."/>
            <person name="Kang H.-Y."/>
            <person name="Kim D."/>
            <person name="Lee H.H."/>
            <person name="Park K.H."/>
            <person name="Park S.-H."/>
            <person name="Park H.-S."/>
            <person name="Lee H.K."/>
            <person name="Oh T.K."/>
            <person name="Kim J.F."/>
        </authorList>
    </citation>
    <scope>NUCLEOTIDE SEQUENCE [LARGE SCALE GENOMIC DNA]</scope>
    <source>
        <strain evidence="1 2">KCTC 2396</strain>
    </source>
</reference>
<dbReference type="KEGG" id="hch:HCH_03472"/>
<proteinExistence type="predicted"/>
<protein>
    <submittedName>
        <fullName evidence="1">Uncharacterized protein</fullName>
    </submittedName>
</protein>
<accession>Q2SGK5</accession>